<proteinExistence type="predicted"/>
<dbReference type="InterPro" id="IPR029304">
    <property type="entry name" value="AKAP2_C"/>
</dbReference>
<reference evidence="4" key="1">
    <citation type="submission" date="2022-07" db="EMBL/GenBank/DDBJ databases">
        <authorList>
            <person name="Trinca V."/>
            <person name="Uliana J.V.C."/>
            <person name="Torres T.T."/>
            <person name="Ward R.J."/>
            <person name="Monesi N."/>
        </authorList>
    </citation>
    <scope>NUCLEOTIDE SEQUENCE</scope>
    <source>
        <strain evidence="4">HSMRA1968</strain>
        <tissue evidence="4">Whole embryos</tissue>
    </source>
</reference>
<accession>A0A9Q0MV18</accession>
<feature type="domain" description="A-kinase anchor protein 2 C-terminal" evidence="3">
    <location>
        <begin position="116"/>
        <end position="244"/>
    </location>
</feature>
<feature type="compositionally biased region" description="Low complexity" evidence="2">
    <location>
        <begin position="50"/>
        <end position="66"/>
    </location>
</feature>
<organism evidence="4 5">
    <name type="scientific">Pseudolycoriella hygida</name>
    <dbReference type="NCBI Taxonomy" id="35572"/>
    <lineage>
        <taxon>Eukaryota</taxon>
        <taxon>Metazoa</taxon>
        <taxon>Ecdysozoa</taxon>
        <taxon>Arthropoda</taxon>
        <taxon>Hexapoda</taxon>
        <taxon>Insecta</taxon>
        <taxon>Pterygota</taxon>
        <taxon>Neoptera</taxon>
        <taxon>Endopterygota</taxon>
        <taxon>Diptera</taxon>
        <taxon>Nematocera</taxon>
        <taxon>Sciaroidea</taxon>
        <taxon>Sciaridae</taxon>
        <taxon>Pseudolycoriella</taxon>
    </lineage>
</organism>
<feature type="region of interest" description="Disordered" evidence="2">
    <location>
        <begin position="32"/>
        <end position="70"/>
    </location>
</feature>
<evidence type="ECO:0000313" key="4">
    <source>
        <dbReference type="EMBL" id="KAJ6637759.1"/>
    </source>
</evidence>
<evidence type="ECO:0000256" key="2">
    <source>
        <dbReference type="SAM" id="MobiDB-lite"/>
    </source>
</evidence>
<feature type="compositionally biased region" description="Polar residues" evidence="2">
    <location>
        <begin position="259"/>
        <end position="273"/>
    </location>
</feature>
<feature type="region of interest" description="Disordered" evidence="2">
    <location>
        <begin position="259"/>
        <end position="281"/>
    </location>
</feature>
<evidence type="ECO:0000256" key="1">
    <source>
        <dbReference type="ARBA" id="ARBA00023054"/>
    </source>
</evidence>
<dbReference type="EMBL" id="WJQU01000003">
    <property type="protein sequence ID" value="KAJ6637759.1"/>
    <property type="molecule type" value="Genomic_DNA"/>
</dbReference>
<dbReference type="AlphaFoldDB" id="A0A9Q0MV18"/>
<feature type="region of interest" description="Disordered" evidence="2">
    <location>
        <begin position="211"/>
        <end position="244"/>
    </location>
</feature>
<dbReference type="Proteomes" id="UP001151699">
    <property type="component" value="Chromosome X"/>
</dbReference>
<dbReference type="Pfam" id="PF15304">
    <property type="entry name" value="AKAP2_C"/>
    <property type="match status" value="1"/>
</dbReference>
<feature type="compositionally biased region" description="Acidic residues" evidence="2">
    <location>
        <begin position="218"/>
        <end position="236"/>
    </location>
</feature>
<comment type="caution">
    <text evidence="4">The sequence shown here is derived from an EMBL/GenBank/DDBJ whole genome shotgun (WGS) entry which is preliminary data.</text>
</comment>
<evidence type="ECO:0000313" key="5">
    <source>
        <dbReference type="Proteomes" id="UP001151699"/>
    </source>
</evidence>
<feature type="compositionally biased region" description="Polar residues" evidence="2">
    <location>
        <begin position="40"/>
        <end position="49"/>
    </location>
</feature>
<dbReference type="OrthoDB" id="6512841at2759"/>
<evidence type="ECO:0000259" key="3">
    <source>
        <dbReference type="Pfam" id="PF15304"/>
    </source>
</evidence>
<keyword evidence="1" id="KW-0175">Coiled coil</keyword>
<name>A0A9Q0MV18_9DIPT</name>
<keyword evidence="5" id="KW-1185">Reference proteome</keyword>
<sequence length="319" mass="35537">MIPALRIERKDDPLKRIQEEINEVARRERELREKIALGNGDSSSNNTQNDGGSAHSDDSGVSSASSPINGVSTNVVKESKYIRSNTINPTSTKLYATSNLTRTMSTPQIFMPTRFNMSSGQKGLMQRFIASRGKFALGNNKPKDTLMTTIDLSRPPTFARPNEATPPIIERDEMGRPLRRGFVPVEEKIQKELRDLKTRESELKRLRRQNTCKLSQSDDIDDSVGYDSGEESDDDEHCYSPGKLRTSKSIGELCDSLNNNTNFSPSDSPSPQFNRHGGGGMRPALSLAQLCNVEPEEAPSSHRLIAQWENIIQQQQEVA</sequence>
<protein>
    <recommendedName>
        <fullName evidence="3">A-kinase anchor protein 2 C-terminal domain-containing protein</fullName>
    </recommendedName>
</protein>
<gene>
    <name evidence="4" type="ORF">Bhyg_10490</name>
</gene>